<dbReference type="Pfam" id="PF14322">
    <property type="entry name" value="SusD-like_3"/>
    <property type="match status" value="1"/>
</dbReference>
<name>A0A0F5JHD9_9BACT</name>
<evidence type="ECO:0000313" key="9">
    <source>
        <dbReference type="EMBL" id="KKB57134.1"/>
    </source>
</evidence>
<dbReference type="GO" id="GO:0009279">
    <property type="term" value="C:cell outer membrane"/>
    <property type="evidence" value="ECO:0007669"/>
    <property type="project" value="UniProtKB-SubCell"/>
</dbReference>
<dbReference type="RefSeq" id="WP_046145881.1">
    <property type="nucleotide sequence ID" value="NZ_KQ033912.1"/>
</dbReference>
<dbReference type="Gene3D" id="1.25.40.390">
    <property type="match status" value="1"/>
</dbReference>
<dbReference type="PROSITE" id="PS51257">
    <property type="entry name" value="PROKAR_LIPOPROTEIN"/>
    <property type="match status" value="1"/>
</dbReference>
<sequence length="511" mass="58494">MKNRYLYLTFIAFLLLGSCDWLDTTPVSSISDKQYWQTDDQYDAFMMGIHARFRDHSYTFFVLGETRSDVFGDPPIGGTSSQDLERLPFNTMNEETPLVSNYGSFYENINQINLIIDKAIETTAISEAKRDYYLGQAYGLRAYYYFHLLRSWGSVIITTTPTYSLDVSNLAKPASSEVDVMKQIKEDLDASLKRFGTDYTIKDQKSQWSKAASLMLQAEVYLWSSRQMNGGTNDAMIAKNALTDIQNNISDLGLMDNFVDAFAYGLKGNKEILFAVRNKLNETSLWNGNFGGNFLPHSNGLNTYYDIATGELFDIVKENRFGLVRLGIRNANLDRYDDADSRKQGTLKGVYNKDENGNFVLVGVFTYKYQGIQDVGDSRSLNDDYPIYRYADLLLLLAEAKSLLGEDPSKEINEVRMRAYGKNYKESVYGYPHQAIDSDVNEAILEERFKEFIMEGKRWYDLRRFGSQYVFKYTWAEKGNEQKLLWPIDRTTLTNNTALKQTLGYEPAGSK</sequence>
<proteinExistence type="inferred from homology"/>
<evidence type="ECO:0000256" key="4">
    <source>
        <dbReference type="ARBA" id="ARBA00023136"/>
    </source>
</evidence>
<dbReference type="Pfam" id="PF07980">
    <property type="entry name" value="SusD_RagB"/>
    <property type="match status" value="1"/>
</dbReference>
<comment type="similarity">
    <text evidence="2">Belongs to the SusD family.</text>
</comment>
<dbReference type="InterPro" id="IPR033985">
    <property type="entry name" value="SusD-like_N"/>
</dbReference>
<dbReference type="AlphaFoldDB" id="A0A0F5JHD9"/>
<evidence type="ECO:0008006" key="11">
    <source>
        <dbReference type="Google" id="ProtNLM"/>
    </source>
</evidence>
<feature type="chain" id="PRO_5002489351" description="RagB/SusD domain-containing protein" evidence="6">
    <location>
        <begin position="24"/>
        <end position="511"/>
    </location>
</feature>
<evidence type="ECO:0000256" key="5">
    <source>
        <dbReference type="ARBA" id="ARBA00023237"/>
    </source>
</evidence>
<evidence type="ECO:0000256" key="2">
    <source>
        <dbReference type="ARBA" id="ARBA00006275"/>
    </source>
</evidence>
<dbReference type="STRING" id="927665.HMPREF1535_01786"/>
<organism evidence="9 10">
    <name type="scientific">Parabacteroides goldsteinii DSM 19448 = WAL 12034</name>
    <dbReference type="NCBI Taxonomy" id="927665"/>
    <lineage>
        <taxon>Bacteria</taxon>
        <taxon>Pseudomonadati</taxon>
        <taxon>Bacteroidota</taxon>
        <taxon>Bacteroidia</taxon>
        <taxon>Bacteroidales</taxon>
        <taxon>Tannerellaceae</taxon>
        <taxon>Parabacteroides</taxon>
    </lineage>
</organism>
<comment type="subcellular location">
    <subcellularLocation>
        <location evidence="1">Cell outer membrane</location>
    </subcellularLocation>
</comment>
<evidence type="ECO:0000259" key="8">
    <source>
        <dbReference type="Pfam" id="PF14322"/>
    </source>
</evidence>
<dbReference type="HOGENOM" id="CLU_015553_1_3_10"/>
<dbReference type="Proteomes" id="UP000033047">
    <property type="component" value="Unassembled WGS sequence"/>
</dbReference>
<keyword evidence="4" id="KW-0472">Membrane</keyword>
<dbReference type="EMBL" id="AQHV01000010">
    <property type="protein sequence ID" value="KKB57134.1"/>
    <property type="molecule type" value="Genomic_DNA"/>
</dbReference>
<evidence type="ECO:0000256" key="3">
    <source>
        <dbReference type="ARBA" id="ARBA00022729"/>
    </source>
</evidence>
<comment type="caution">
    <text evidence="9">The sequence shown here is derived from an EMBL/GenBank/DDBJ whole genome shotgun (WGS) entry which is preliminary data.</text>
</comment>
<dbReference type="InterPro" id="IPR011990">
    <property type="entry name" value="TPR-like_helical_dom_sf"/>
</dbReference>
<evidence type="ECO:0000259" key="7">
    <source>
        <dbReference type="Pfam" id="PF07980"/>
    </source>
</evidence>
<gene>
    <name evidence="9" type="ORF">HMPREF1535_01786</name>
</gene>
<reference evidence="9 10" key="1">
    <citation type="submission" date="2013-04" db="EMBL/GenBank/DDBJ databases">
        <title>The Genome Sequence of Parabacteroides goldsteinii DSM 19448.</title>
        <authorList>
            <consortium name="The Broad Institute Genomics Platform"/>
            <person name="Earl A."/>
            <person name="Ward D."/>
            <person name="Feldgarden M."/>
            <person name="Gevers D."/>
            <person name="Martens E."/>
            <person name="Sakamoto M."/>
            <person name="Benno Y."/>
            <person name="Song Y."/>
            <person name="Liu C."/>
            <person name="Lee J."/>
            <person name="Bolanos M."/>
            <person name="Vaisanen M.L."/>
            <person name="Finegold S.M."/>
            <person name="Walker B."/>
            <person name="Young S."/>
            <person name="Zeng Q."/>
            <person name="Gargeya S."/>
            <person name="Fitzgerald M."/>
            <person name="Haas B."/>
            <person name="Abouelleil A."/>
            <person name="Allen A.W."/>
            <person name="Alvarado L."/>
            <person name="Arachchi H.M."/>
            <person name="Berlin A.M."/>
            <person name="Chapman S.B."/>
            <person name="Gainer-Dewar J."/>
            <person name="Goldberg J."/>
            <person name="Griggs A."/>
            <person name="Gujja S."/>
            <person name="Hansen M."/>
            <person name="Howarth C."/>
            <person name="Imamovic A."/>
            <person name="Ireland A."/>
            <person name="Larimer J."/>
            <person name="McCowan C."/>
            <person name="Murphy C."/>
            <person name="Pearson M."/>
            <person name="Poon T.W."/>
            <person name="Priest M."/>
            <person name="Roberts A."/>
            <person name="Saif S."/>
            <person name="Shea T."/>
            <person name="Sisk P."/>
            <person name="Sykes S."/>
            <person name="Wortman J."/>
            <person name="Nusbaum C."/>
            <person name="Birren B."/>
        </authorList>
    </citation>
    <scope>NUCLEOTIDE SEQUENCE [LARGE SCALE GENOMIC DNA]</scope>
    <source>
        <strain evidence="9 10">DSM 19448</strain>
    </source>
</reference>
<dbReference type="PATRIC" id="fig|927665.4.peg.1824"/>
<feature type="domain" description="RagB/SusD" evidence="7">
    <location>
        <begin position="337"/>
        <end position="478"/>
    </location>
</feature>
<keyword evidence="5" id="KW-0998">Cell outer membrane</keyword>
<dbReference type="NCBIfam" id="NF033072">
    <property type="entry name" value="NanU"/>
    <property type="match status" value="1"/>
</dbReference>
<evidence type="ECO:0000256" key="6">
    <source>
        <dbReference type="SAM" id="SignalP"/>
    </source>
</evidence>
<accession>A0A0F5JHD9</accession>
<evidence type="ECO:0000256" key="1">
    <source>
        <dbReference type="ARBA" id="ARBA00004442"/>
    </source>
</evidence>
<feature type="signal peptide" evidence="6">
    <location>
        <begin position="1"/>
        <end position="23"/>
    </location>
</feature>
<feature type="domain" description="SusD-like N-terminal" evidence="8">
    <location>
        <begin position="91"/>
        <end position="222"/>
    </location>
</feature>
<protein>
    <recommendedName>
        <fullName evidence="11">RagB/SusD domain-containing protein</fullName>
    </recommendedName>
</protein>
<dbReference type="SUPFAM" id="SSF48452">
    <property type="entry name" value="TPR-like"/>
    <property type="match status" value="1"/>
</dbReference>
<keyword evidence="3 6" id="KW-0732">Signal</keyword>
<dbReference type="InterPro" id="IPR012944">
    <property type="entry name" value="SusD_RagB_dom"/>
</dbReference>
<evidence type="ECO:0000313" key="10">
    <source>
        <dbReference type="Proteomes" id="UP000033047"/>
    </source>
</evidence>